<evidence type="ECO:0000313" key="1">
    <source>
        <dbReference type="EMBL" id="NAZ17267.1"/>
    </source>
</evidence>
<organism evidence="1 2">
    <name type="scientific">Glutamicibacter soli</name>
    <dbReference type="NCBI Taxonomy" id="453836"/>
    <lineage>
        <taxon>Bacteria</taxon>
        <taxon>Bacillati</taxon>
        <taxon>Actinomycetota</taxon>
        <taxon>Actinomycetes</taxon>
        <taxon>Micrococcales</taxon>
        <taxon>Micrococcaceae</taxon>
        <taxon>Glutamicibacter</taxon>
    </lineage>
</organism>
<proteinExistence type="predicted"/>
<dbReference type="AlphaFoldDB" id="A0A6L9G7Y3"/>
<protein>
    <submittedName>
        <fullName evidence="1">Uncharacterized protein</fullName>
    </submittedName>
</protein>
<gene>
    <name evidence="1" type="ORF">GT020_14505</name>
</gene>
<accession>A0A6L9G7Y3</accession>
<reference evidence="1 2" key="1">
    <citation type="submission" date="2020-01" db="EMBL/GenBank/DDBJ databases">
        <title>Glutamicibacter soli M275.</title>
        <authorList>
            <person name="Meng X."/>
        </authorList>
    </citation>
    <scope>NUCLEOTIDE SEQUENCE [LARGE SCALE GENOMIC DNA]</scope>
    <source>
        <strain evidence="1 2">M275</strain>
    </source>
</reference>
<evidence type="ECO:0000313" key="2">
    <source>
        <dbReference type="Proteomes" id="UP000477543"/>
    </source>
</evidence>
<sequence>MPIEAFRISNSRHIYVIFSPADIFLDLPELGYQTGVRLPDVAQEGQSAEKVPKPRISFSDSLALNELQRLILDVASTAIFGLGNDVVYGARAAGAFSGFSFSEDQGCEFRGREIVE</sequence>
<dbReference type="EMBL" id="WYDN01000015">
    <property type="protein sequence ID" value="NAZ17267.1"/>
    <property type="molecule type" value="Genomic_DNA"/>
</dbReference>
<name>A0A6L9G7Y3_9MICC</name>
<dbReference type="Proteomes" id="UP000477543">
    <property type="component" value="Unassembled WGS sequence"/>
</dbReference>
<dbReference type="RefSeq" id="WP_161449751.1">
    <property type="nucleotide sequence ID" value="NZ_WYDN01000015.1"/>
</dbReference>
<comment type="caution">
    <text evidence="1">The sequence shown here is derived from an EMBL/GenBank/DDBJ whole genome shotgun (WGS) entry which is preliminary data.</text>
</comment>